<name>G8QY07_SPHPG</name>
<dbReference type="GO" id="GO:0042597">
    <property type="term" value="C:periplasmic space"/>
    <property type="evidence" value="ECO:0007669"/>
    <property type="project" value="UniProtKB-SubCell"/>
</dbReference>
<gene>
    <name evidence="4" type="ordered locus">SpiGrapes_0670</name>
</gene>
<dbReference type="eggNOG" id="COG1653">
    <property type="taxonomic scope" value="Bacteria"/>
</dbReference>
<comment type="subcellular location">
    <subcellularLocation>
        <location evidence="1">Periplasm</location>
    </subcellularLocation>
</comment>
<dbReference type="STRING" id="158190.SpiGrapes_0670"/>
<keyword evidence="4" id="KW-0762">Sugar transport</keyword>
<evidence type="ECO:0000256" key="2">
    <source>
        <dbReference type="ARBA" id="ARBA00008520"/>
    </source>
</evidence>
<proteinExistence type="inferred from homology"/>
<evidence type="ECO:0000313" key="4">
    <source>
        <dbReference type="EMBL" id="AEV28512.1"/>
    </source>
</evidence>
<feature type="signal peptide" evidence="3">
    <location>
        <begin position="1"/>
        <end position="24"/>
    </location>
</feature>
<keyword evidence="5" id="KW-1185">Reference proteome</keyword>
<dbReference type="PANTHER" id="PTHR43649:SF12">
    <property type="entry name" value="DIACETYLCHITOBIOSE BINDING PROTEIN DASA"/>
    <property type="match status" value="1"/>
</dbReference>
<dbReference type="RefSeq" id="WP_014269361.1">
    <property type="nucleotide sequence ID" value="NC_016633.1"/>
</dbReference>
<dbReference type="Proteomes" id="UP000005632">
    <property type="component" value="Chromosome"/>
</dbReference>
<feature type="chain" id="PRO_5003515326" evidence="3">
    <location>
        <begin position="25"/>
        <end position="440"/>
    </location>
</feature>
<dbReference type="HOGENOM" id="CLU_031285_12_0_12"/>
<dbReference type="Gene3D" id="3.40.190.10">
    <property type="entry name" value="Periplasmic binding protein-like II"/>
    <property type="match status" value="2"/>
</dbReference>
<dbReference type="InterPro" id="IPR006059">
    <property type="entry name" value="SBP"/>
</dbReference>
<accession>G8QY07</accession>
<evidence type="ECO:0000256" key="3">
    <source>
        <dbReference type="SAM" id="SignalP"/>
    </source>
</evidence>
<dbReference type="Pfam" id="PF01547">
    <property type="entry name" value="SBP_bac_1"/>
    <property type="match status" value="1"/>
</dbReference>
<dbReference type="EMBL" id="CP003155">
    <property type="protein sequence ID" value="AEV28512.1"/>
    <property type="molecule type" value="Genomic_DNA"/>
</dbReference>
<organism evidence="4 5">
    <name type="scientific">Sphaerochaeta pleomorpha (strain ATCC BAA-1885 / DSM 22778 / Grapes)</name>
    <dbReference type="NCBI Taxonomy" id="158190"/>
    <lineage>
        <taxon>Bacteria</taxon>
        <taxon>Pseudomonadati</taxon>
        <taxon>Spirochaetota</taxon>
        <taxon>Spirochaetia</taxon>
        <taxon>Spirochaetales</taxon>
        <taxon>Sphaerochaetaceae</taxon>
        <taxon>Sphaerochaeta</taxon>
    </lineage>
</organism>
<keyword evidence="4" id="KW-0813">Transport</keyword>
<dbReference type="SUPFAM" id="SSF53850">
    <property type="entry name" value="Periplasmic binding protein-like II"/>
    <property type="match status" value="1"/>
</dbReference>
<dbReference type="AlphaFoldDB" id="G8QY07"/>
<dbReference type="InterPro" id="IPR050490">
    <property type="entry name" value="Bact_solute-bd_prot1"/>
</dbReference>
<evidence type="ECO:0000313" key="5">
    <source>
        <dbReference type="Proteomes" id="UP000005632"/>
    </source>
</evidence>
<dbReference type="OrthoDB" id="9798191at2"/>
<sequence length="440" mass="48451">MKSKHMLLTLFVSLLLFPPLLFSAGTKEMTPNKTDANGVTTLSVYHYLDQTDKTTAPNFAFLVKQFESENPDIKLQFEYGFGESFHDKLQTLAVSGQLPDIILLYPGKRTSQVTNAGLVKDLRPWLKGHEAEFADMAMQGQGNNGEIWELPEDISICSIMYTNTRLLKELNLTMPKTLDELIAQGPAIRAAGLIPISIANKDAWPMQSCVAGMLVERTCGLPWFDSAIAGTGAKFDDPQFVAAMDIIKQLSDKQMLSPGTNQLAYGQGLDDFVNERAVYFIDGGWTVNSLVGELTDEQKTYMTLESFPDVPNQIGKSQSTSATAGQGFGMNAKLTDKQAEAAWKWIWFYSGPEGSAIRQRFGRLPAYKLAEPSDADPMVKKLIAYAGKVPMGYVMDSVLGAEPIGTFNVNLQNMMFGTMTPLQVGQSLETMVDKIDRGNK</sequence>
<evidence type="ECO:0000256" key="1">
    <source>
        <dbReference type="ARBA" id="ARBA00004418"/>
    </source>
</evidence>
<protein>
    <submittedName>
        <fullName evidence="4">ABC-type sugar transport system, periplasmic component</fullName>
    </submittedName>
</protein>
<dbReference type="PANTHER" id="PTHR43649">
    <property type="entry name" value="ARABINOSE-BINDING PROTEIN-RELATED"/>
    <property type="match status" value="1"/>
</dbReference>
<dbReference type="KEGG" id="sgp:SpiGrapes_0670"/>
<reference evidence="4 5" key="1">
    <citation type="submission" date="2011-11" db="EMBL/GenBank/DDBJ databases">
        <title>Complete sequence of Spirochaeta sp. grapes.</title>
        <authorList>
            <consortium name="US DOE Joint Genome Institute"/>
            <person name="Lucas S."/>
            <person name="Han J."/>
            <person name="Lapidus A."/>
            <person name="Cheng J.-F."/>
            <person name="Goodwin L."/>
            <person name="Pitluck S."/>
            <person name="Peters L."/>
            <person name="Ovchinnikova G."/>
            <person name="Munk A.C."/>
            <person name="Detter J.C."/>
            <person name="Han C."/>
            <person name="Tapia R."/>
            <person name="Land M."/>
            <person name="Hauser L."/>
            <person name="Kyrpides N."/>
            <person name="Ivanova N."/>
            <person name="Pagani I."/>
            <person name="Ritalahtilisa K."/>
            <person name="Loeffler F."/>
            <person name="Woyke T."/>
        </authorList>
    </citation>
    <scope>NUCLEOTIDE SEQUENCE [LARGE SCALE GENOMIC DNA]</scope>
    <source>
        <strain evidence="5">ATCC BAA-1885 / DSM 22778 / Grapes</strain>
    </source>
</reference>
<keyword evidence="3" id="KW-0732">Signal</keyword>
<comment type="similarity">
    <text evidence="2">Belongs to the bacterial solute-binding protein 1 family.</text>
</comment>